<accession>A0ABQ5BQT8</accession>
<sequence>MEVPSLEQSRLELRKSDFQSFESSYAVIGKMKWSILLKEMGPLVGYLLRNSNEPPVYKNRNDEETPNSLTVWLRLKLVSSHLLKHVVSREIGCFSFGKNYQRREKSSSRLLSEIQRNRNLGVSKFSRLLSSDDRLTGPPPIPPPREQCSVIEVRARTGFIEVRATSCLAREATTGAIMGSKNGVVIGSDYRRLDGVQVAELEQKQKLGFSSCLKSNARTNILISATTGE</sequence>
<dbReference type="EMBL" id="BQNB010013512">
    <property type="protein sequence ID" value="GJT16898.1"/>
    <property type="molecule type" value="Genomic_DNA"/>
</dbReference>
<keyword evidence="2" id="KW-1185">Reference proteome</keyword>
<dbReference type="Proteomes" id="UP001151760">
    <property type="component" value="Unassembled WGS sequence"/>
</dbReference>
<gene>
    <name evidence="1" type="ORF">Tco_0875604</name>
</gene>
<comment type="caution">
    <text evidence="1">The sequence shown here is derived from an EMBL/GenBank/DDBJ whole genome shotgun (WGS) entry which is preliminary data.</text>
</comment>
<reference evidence="1" key="2">
    <citation type="submission" date="2022-01" db="EMBL/GenBank/DDBJ databases">
        <authorList>
            <person name="Yamashiro T."/>
            <person name="Shiraishi A."/>
            <person name="Satake H."/>
            <person name="Nakayama K."/>
        </authorList>
    </citation>
    <scope>NUCLEOTIDE SEQUENCE</scope>
</reference>
<name>A0ABQ5BQT8_9ASTR</name>
<proteinExistence type="predicted"/>
<organism evidence="1 2">
    <name type="scientific">Tanacetum coccineum</name>
    <dbReference type="NCBI Taxonomy" id="301880"/>
    <lineage>
        <taxon>Eukaryota</taxon>
        <taxon>Viridiplantae</taxon>
        <taxon>Streptophyta</taxon>
        <taxon>Embryophyta</taxon>
        <taxon>Tracheophyta</taxon>
        <taxon>Spermatophyta</taxon>
        <taxon>Magnoliopsida</taxon>
        <taxon>eudicotyledons</taxon>
        <taxon>Gunneridae</taxon>
        <taxon>Pentapetalae</taxon>
        <taxon>asterids</taxon>
        <taxon>campanulids</taxon>
        <taxon>Asterales</taxon>
        <taxon>Asteraceae</taxon>
        <taxon>Asteroideae</taxon>
        <taxon>Anthemideae</taxon>
        <taxon>Anthemidinae</taxon>
        <taxon>Tanacetum</taxon>
    </lineage>
</organism>
<protein>
    <submittedName>
        <fullName evidence="1">Uncharacterized protein</fullName>
    </submittedName>
</protein>
<reference evidence="1" key="1">
    <citation type="journal article" date="2022" name="Int. J. Mol. Sci.">
        <title>Draft Genome of Tanacetum Coccineum: Genomic Comparison of Closely Related Tanacetum-Family Plants.</title>
        <authorList>
            <person name="Yamashiro T."/>
            <person name="Shiraishi A."/>
            <person name="Nakayama K."/>
            <person name="Satake H."/>
        </authorList>
    </citation>
    <scope>NUCLEOTIDE SEQUENCE</scope>
</reference>
<evidence type="ECO:0000313" key="2">
    <source>
        <dbReference type="Proteomes" id="UP001151760"/>
    </source>
</evidence>
<evidence type="ECO:0000313" key="1">
    <source>
        <dbReference type="EMBL" id="GJT16898.1"/>
    </source>
</evidence>